<dbReference type="InterPro" id="IPR050882">
    <property type="entry name" value="Prepilin_peptidase/N-MTase"/>
</dbReference>
<feature type="domain" description="Prepilin type IV endopeptidase peptidase" evidence="3">
    <location>
        <begin position="43"/>
        <end position="157"/>
    </location>
</feature>
<reference evidence="4" key="1">
    <citation type="submission" date="2020-02" db="EMBL/GenBank/DDBJ databases">
        <authorList>
            <person name="Meier V. D."/>
        </authorList>
    </citation>
    <scope>NUCLEOTIDE SEQUENCE</scope>
    <source>
        <strain evidence="4">AVDCRST_MAG90</strain>
    </source>
</reference>
<organism evidence="4">
    <name type="scientific">uncultured Microvirga sp</name>
    <dbReference type="NCBI Taxonomy" id="412392"/>
    <lineage>
        <taxon>Bacteria</taxon>
        <taxon>Pseudomonadati</taxon>
        <taxon>Pseudomonadota</taxon>
        <taxon>Alphaproteobacteria</taxon>
        <taxon>Hyphomicrobiales</taxon>
        <taxon>Methylobacteriaceae</taxon>
        <taxon>Microvirga</taxon>
        <taxon>environmental samples</taxon>
    </lineage>
</organism>
<feature type="transmembrane region" description="Helical" evidence="2">
    <location>
        <begin position="90"/>
        <end position="109"/>
    </location>
</feature>
<dbReference type="InterPro" id="IPR000045">
    <property type="entry name" value="Prepilin_IV_endopep_pep"/>
</dbReference>
<protein>
    <recommendedName>
        <fullName evidence="3">Prepilin type IV endopeptidase peptidase domain-containing protein</fullName>
    </recommendedName>
</protein>
<gene>
    <name evidence="4" type="ORF">AVDCRST_MAG90-2800</name>
</gene>
<proteinExistence type="inferred from homology"/>
<feature type="transmembrane region" description="Helical" evidence="2">
    <location>
        <begin position="20"/>
        <end position="52"/>
    </location>
</feature>
<keyword evidence="2" id="KW-0812">Transmembrane</keyword>
<keyword evidence="2" id="KW-1133">Transmembrane helix</keyword>
<dbReference type="PANTHER" id="PTHR30487">
    <property type="entry name" value="TYPE 4 PREPILIN-LIKE PROTEINS LEADER PEPTIDE-PROCESSING ENZYME"/>
    <property type="match status" value="1"/>
</dbReference>
<evidence type="ECO:0000256" key="1">
    <source>
        <dbReference type="ARBA" id="ARBA00005801"/>
    </source>
</evidence>
<evidence type="ECO:0000313" key="4">
    <source>
        <dbReference type="EMBL" id="CAA9353835.1"/>
    </source>
</evidence>
<comment type="similarity">
    <text evidence="1">Belongs to the peptidase A24 family.</text>
</comment>
<dbReference type="Pfam" id="PF01478">
    <property type="entry name" value="Peptidase_A24"/>
    <property type="match status" value="1"/>
</dbReference>
<dbReference type="AlphaFoldDB" id="A0A6J4M9W3"/>
<dbReference type="PANTHER" id="PTHR30487:SF0">
    <property type="entry name" value="PREPILIN LEADER PEPTIDASE_N-METHYLTRANSFERASE-RELATED"/>
    <property type="match status" value="1"/>
</dbReference>
<dbReference type="EMBL" id="CADCUC010000522">
    <property type="protein sequence ID" value="CAA9353835.1"/>
    <property type="molecule type" value="Genomic_DNA"/>
</dbReference>
<accession>A0A6J4M9W3</accession>
<dbReference type="GO" id="GO:0006465">
    <property type="term" value="P:signal peptide processing"/>
    <property type="evidence" value="ECO:0007669"/>
    <property type="project" value="TreeGrafter"/>
</dbReference>
<dbReference type="Gene3D" id="1.20.120.1220">
    <property type="match status" value="1"/>
</dbReference>
<dbReference type="GO" id="GO:0004190">
    <property type="term" value="F:aspartic-type endopeptidase activity"/>
    <property type="evidence" value="ECO:0007669"/>
    <property type="project" value="InterPro"/>
</dbReference>
<keyword evidence="2" id="KW-0472">Membrane</keyword>
<feature type="transmembrane region" description="Helical" evidence="2">
    <location>
        <begin position="179"/>
        <end position="202"/>
    </location>
</feature>
<dbReference type="GO" id="GO:0005886">
    <property type="term" value="C:plasma membrane"/>
    <property type="evidence" value="ECO:0007669"/>
    <property type="project" value="TreeGrafter"/>
</dbReference>
<evidence type="ECO:0000259" key="3">
    <source>
        <dbReference type="Pfam" id="PF01478"/>
    </source>
</evidence>
<feature type="transmembrane region" description="Helical" evidence="2">
    <location>
        <begin position="129"/>
        <end position="159"/>
    </location>
</feature>
<sequence length="204" mass="20168">MTGRAILEGGSPGAIRIAAVAAAAAGLALVCLGAGLTGLVAAALVPIVFWIARQDLADFTIPDGAVLALAALGAGFRVADAALADDPLGPAMAMIALDLLVSGGLLLSLREIYYRKRGEDGIGFGDVKLGAAGGVLAGTTGFAWALFAASLAGLALMLALRNSGGRSPPDPGSPAKLPFGAVLAPALWVAWLVGQVPGLSFLGQ</sequence>
<evidence type="ECO:0000256" key="2">
    <source>
        <dbReference type="SAM" id="Phobius"/>
    </source>
</evidence>
<name>A0A6J4M9W3_9HYPH</name>